<proteinExistence type="predicted"/>
<dbReference type="Proteomes" id="UP000316621">
    <property type="component" value="Chromosome 1"/>
</dbReference>
<dbReference type="EMBL" id="CM010715">
    <property type="protein sequence ID" value="RZC44726.1"/>
    <property type="molecule type" value="Genomic_DNA"/>
</dbReference>
<reference evidence="2 3" key="1">
    <citation type="journal article" date="2018" name="Science">
        <title>The opium poppy genome and morphinan production.</title>
        <authorList>
            <person name="Guo L."/>
            <person name="Winzer T."/>
            <person name="Yang X."/>
            <person name="Li Y."/>
            <person name="Ning Z."/>
            <person name="He Z."/>
            <person name="Teodor R."/>
            <person name="Lu Y."/>
            <person name="Bowser T.A."/>
            <person name="Graham I.A."/>
            <person name="Ye K."/>
        </authorList>
    </citation>
    <scope>NUCLEOTIDE SEQUENCE [LARGE SCALE GENOMIC DNA]</scope>
    <source>
        <strain evidence="3">cv. HN1</strain>
        <tissue evidence="2">Leaves</tissue>
    </source>
</reference>
<dbReference type="Gramene" id="RZC44726">
    <property type="protein sequence ID" value="RZC44726"/>
    <property type="gene ID" value="C5167_037671"/>
</dbReference>
<accession>A0A4Y7I9K5</accession>
<dbReference type="AlphaFoldDB" id="A0A4Y7I9K5"/>
<name>A0A4Y7I9K5_PAPSO</name>
<evidence type="ECO:0000313" key="3">
    <source>
        <dbReference type="Proteomes" id="UP000316621"/>
    </source>
</evidence>
<keyword evidence="3" id="KW-1185">Reference proteome</keyword>
<feature type="region of interest" description="Disordered" evidence="1">
    <location>
        <begin position="1"/>
        <end position="36"/>
    </location>
</feature>
<evidence type="ECO:0000313" key="2">
    <source>
        <dbReference type="EMBL" id="RZC44726.1"/>
    </source>
</evidence>
<feature type="compositionally biased region" description="Basic and acidic residues" evidence="1">
    <location>
        <begin position="1"/>
        <end position="12"/>
    </location>
</feature>
<protein>
    <submittedName>
        <fullName evidence="2">Uncharacterized protein</fullName>
    </submittedName>
</protein>
<organism evidence="2 3">
    <name type="scientific">Papaver somniferum</name>
    <name type="common">Opium poppy</name>
    <dbReference type="NCBI Taxonomy" id="3469"/>
    <lineage>
        <taxon>Eukaryota</taxon>
        <taxon>Viridiplantae</taxon>
        <taxon>Streptophyta</taxon>
        <taxon>Embryophyta</taxon>
        <taxon>Tracheophyta</taxon>
        <taxon>Spermatophyta</taxon>
        <taxon>Magnoliopsida</taxon>
        <taxon>Ranunculales</taxon>
        <taxon>Papaveraceae</taxon>
        <taxon>Papaveroideae</taxon>
        <taxon>Papaver</taxon>
    </lineage>
</organism>
<evidence type="ECO:0000256" key="1">
    <source>
        <dbReference type="SAM" id="MobiDB-lite"/>
    </source>
</evidence>
<sequence>MMLHELGNDKSHLRAPINGPVEEDDGNLLGSPLHSL</sequence>
<gene>
    <name evidence="2" type="ORF">C5167_037671</name>
</gene>